<evidence type="ECO:0000256" key="15">
    <source>
        <dbReference type="PROSITE-ProRule" id="PRU00339"/>
    </source>
</evidence>
<feature type="repeat" description="TPR" evidence="15">
    <location>
        <begin position="1304"/>
        <end position="1337"/>
    </location>
</feature>
<dbReference type="InterPro" id="IPR002048">
    <property type="entry name" value="EF_hand_dom"/>
</dbReference>
<dbReference type="Gramene" id="OMO61637">
    <property type="protein sequence ID" value="OMO61637"/>
    <property type="gene ID" value="CCACVL1_23366"/>
</dbReference>
<dbReference type="SMART" id="SM00369">
    <property type="entry name" value="LRR_TYP"/>
    <property type="match status" value="8"/>
</dbReference>
<dbReference type="Pfam" id="PF13855">
    <property type="entry name" value="LRR_8"/>
    <property type="match status" value="1"/>
</dbReference>
<dbReference type="InterPro" id="IPR044517">
    <property type="entry name" value="PHOX1-4"/>
</dbReference>
<evidence type="ECO:0000256" key="3">
    <source>
        <dbReference type="ARBA" id="ARBA00010999"/>
    </source>
</evidence>
<evidence type="ECO:0000256" key="6">
    <source>
        <dbReference type="ARBA" id="ARBA00022692"/>
    </source>
</evidence>
<feature type="domain" description="PB1" evidence="18">
    <location>
        <begin position="1453"/>
        <end position="1533"/>
    </location>
</feature>
<evidence type="ECO:0000256" key="1">
    <source>
        <dbReference type="ARBA" id="ARBA00004167"/>
    </source>
</evidence>
<feature type="domain" description="EF-hand" evidence="17">
    <location>
        <begin position="236"/>
        <end position="271"/>
    </location>
</feature>
<evidence type="ECO:0000259" key="18">
    <source>
        <dbReference type="PROSITE" id="PS51745"/>
    </source>
</evidence>
<dbReference type="Gene3D" id="1.25.40.10">
    <property type="entry name" value="Tetratricopeptide repeat domain"/>
    <property type="match status" value="2"/>
</dbReference>
<dbReference type="SUPFAM" id="SSF47473">
    <property type="entry name" value="EF-hand"/>
    <property type="match status" value="2"/>
</dbReference>
<dbReference type="EMBL" id="AWWV01013418">
    <property type="protein sequence ID" value="OMO61637.1"/>
    <property type="molecule type" value="Genomic_DNA"/>
</dbReference>
<dbReference type="PANTHER" id="PTHR46183:SF4">
    <property type="entry name" value="PROTEIN PHOX4"/>
    <property type="match status" value="1"/>
</dbReference>
<comment type="subcellular location">
    <subcellularLocation>
        <location evidence="2">Chromosome</location>
    </subcellularLocation>
    <subcellularLocation>
        <location evidence="1">Membrane</location>
        <topology evidence="1">Single-pass membrane protein</topology>
    </subcellularLocation>
</comment>
<dbReference type="InterPro" id="IPR032675">
    <property type="entry name" value="LRR_dom_sf"/>
</dbReference>
<evidence type="ECO:0000256" key="13">
    <source>
        <dbReference type="ARBA" id="ARBA00023136"/>
    </source>
</evidence>
<feature type="domain" description="EF-hand" evidence="17">
    <location>
        <begin position="430"/>
        <end position="465"/>
    </location>
</feature>
<evidence type="ECO:0000256" key="11">
    <source>
        <dbReference type="ARBA" id="ARBA00022853"/>
    </source>
</evidence>
<dbReference type="InterPro" id="IPR011992">
    <property type="entry name" value="EF-hand-dom_pair"/>
</dbReference>
<dbReference type="PROSITE" id="PS00018">
    <property type="entry name" value="EF_HAND_1"/>
    <property type="match status" value="2"/>
</dbReference>
<evidence type="ECO:0000256" key="7">
    <source>
        <dbReference type="ARBA" id="ARBA00022737"/>
    </source>
</evidence>
<accession>A0A1R3GUB8</accession>
<dbReference type="SMART" id="SM00054">
    <property type="entry name" value="EFh"/>
    <property type="match status" value="3"/>
</dbReference>
<dbReference type="InterPro" id="IPR013210">
    <property type="entry name" value="LRR_N_plant-typ"/>
</dbReference>
<dbReference type="PROSITE" id="PS50222">
    <property type="entry name" value="EF_HAND_2"/>
    <property type="match status" value="2"/>
</dbReference>
<keyword evidence="9 15" id="KW-0802">TPR repeat</keyword>
<dbReference type="PROSITE" id="PS51450">
    <property type="entry name" value="LRR"/>
    <property type="match status" value="1"/>
</dbReference>
<keyword evidence="7" id="KW-0677">Repeat</keyword>
<dbReference type="Pfam" id="PF08263">
    <property type="entry name" value="LRRNT_2"/>
    <property type="match status" value="1"/>
</dbReference>
<evidence type="ECO:0000256" key="2">
    <source>
        <dbReference type="ARBA" id="ARBA00004286"/>
    </source>
</evidence>
<dbReference type="Pfam" id="PF13833">
    <property type="entry name" value="EF-hand_8"/>
    <property type="match status" value="1"/>
</dbReference>
<dbReference type="CDD" id="cd15900">
    <property type="entry name" value="EFh_MICU"/>
    <property type="match status" value="1"/>
</dbReference>
<dbReference type="GO" id="GO:0006325">
    <property type="term" value="P:chromatin organization"/>
    <property type="evidence" value="ECO:0007669"/>
    <property type="project" value="UniProtKB-KW"/>
</dbReference>
<dbReference type="PROSITE" id="PS50005">
    <property type="entry name" value="TPR"/>
    <property type="match status" value="2"/>
</dbReference>
<dbReference type="Pfam" id="PF00564">
    <property type="entry name" value="PB1"/>
    <property type="match status" value="1"/>
</dbReference>
<dbReference type="FunFam" id="3.80.10.10:FF:001678">
    <property type="entry name" value="Calmodulin-binding receptor kinase CaMRLK"/>
    <property type="match status" value="1"/>
</dbReference>
<dbReference type="SMART" id="SM00365">
    <property type="entry name" value="LRR_SD22"/>
    <property type="match status" value="5"/>
</dbReference>
<feature type="repeat" description="TPR" evidence="15">
    <location>
        <begin position="1230"/>
        <end position="1263"/>
    </location>
</feature>
<protein>
    <submittedName>
        <fullName evidence="19">Phox/Bem1p</fullName>
    </submittedName>
</protein>
<dbReference type="Pfam" id="PF00036">
    <property type="entry name" value="EF-hand_1"/>
    <property type="match status" value="1"/>
</dbReference>
<keyword evidence="6" id="KW-0812">Transmembrane</keyword>
<evidence type="ECO:0000313" key="19">
    <source>
        <dbReference type="EMBL" id="OMO61637.1"/>
    </source>
</evidence>
<dbReference type="InterPro" id="IPR053793">
    <property type="entry name" value="PB1-like"/>
</dbReference>
<dbReference type="SMART" id="SM00666">
    <property type="entry name" value="PB1"/>
    <property type="match status" value="1"/>
</dbReference>
<dbReference type="CDD" id="cd05992">
    <property type="entry name" value="PB1"/>
    <property type="match status" value="1"/>
</dbReference>
<sequence>MPALTSLKRSSPSIHRLSLIQQHQRLQTRQFSSLPLINASNVNSGDQKDSVASSFMRWISGIAIGSSLGLAYYYYSTSTSDSSSGFFKKPLFSFADFSTATAESAVDGSRKGFRKLALPNYSSKFIFGEVYRRKVFFNYEKRLRLRSPPEKVFEYFASFRNPKGELFMRPADLMRAVVPVFPPSESHLVRDGYLTGERSPGELRCDPSEFFMLFDINTDGLISFKEYIFFVTLLSIPESSFSIAFKMFDTDNSGEIDKEEFKRVMALMRSNNRQGAVHRDGLRIGLKVTGSVDDGGLVEYFFGKDGKARLQHDKFVQFLRALQDEMLRLEFDHYDYKGRGTISAKDFALSMVASADMSHLHRLLERVDELNDEPRLREIRIDLDEFKHFAELRRKLQPFSLALFSYGRINGLLTKDDFKRAASHVCGLSLTDNVIDIIFHVFDTNRDGHLSSDEFVRVLLKRERDIAQPVESGILGLLSCCWKCSNDSSIGRVADCQYKFFYQCFACHEEEKLALLELKASFYPDESFAPPSWEDNDDSDCCGWDNVVCDKATQRVSKLFLNSSWDPMEVYDFVYLDASLFLPFKELTFLNLSSNMFSGLVDNDVSSVTTLSLATNVMTGATHFQELAALPNLEELDLSENPLENFMDIKGLKSMSKLKVLKLNSNELNMSTLQSLRNLHSLKRLYLSQNKLEGSITVEEISSLRNLEVLDVSSSNVSNSFLQVLEFMTSLKGLSLRENGLNATLDSLVVEISDRLWIPHFQLKVFRLSGCSVDKESIMKFLSFQHDLRLLDLSNNNLDGDVPTWLMEGNTRIEELHLSNNSFKGQFPLPSRPTSFISAVDISNNQLQGQIPSNISIYLPNLKVLNLSQNSFEGNLPSSFSNMRNLLILDLSKNEFLGDIPESLFLGCFSLHALILSNNHLTGQMLPKLSNLTSLQILALNGNLLHGKIPDSLLNSSNLERLDVSNNNLSGNLPTWMGNLTSLQSLFMAGNHLEGPIPVEFCSHESFEVLDLSQNNLSGSIPSCFSPPSLLRIYLHDNKLTGPVTKSFSGSLSLVALDIRNNYLNGSIPHSIPRSLSILLLKGNQFEGRIPDQLCQFSMLSLLDLSHNNLSGPIPSCLNKIPFKIGFRSGKFRLAFALDIDLKLSAYSYQSSYIDLPQIPSFSDPVSYDIASAEFTTKNRFLIQKMGKPTGKKKFQEAAQKTIEANRQIKAADRTSKAFDEDTAIFINMSQELKEEGNKLFQKRDHEGAMLKYEKALNLLPRNHIDVAYLRSNMAACYMQMGLGEYPRAINECNLALEVSPKYSKALLKRARCYEALNRLDLAYRDVHNVLTIEPNNLSALEILESVKKAMDEKGVTVNENELGLFDNEPSGASRLRKVVKEKLRKKKNKGKKVEKDEKEEKSDDNKVTEEKKAEDKAVVDEKKVSVVKDEEVVMKTIEEEKQAVIMEERVITKTVKLVRGEDIRWAQLPINCTVKLLIDIIRDRFPGLKGVLVKYRDSEGDLVTITTTDELRMAESSGSVSGGSLRFYIVEVSPDQEPAYEGVSKEEVVKSEEKLRNIFENGNPDHGVEIPRPTCVEDWIVQFARLFKNHVGFDSDSYLDLHELGMKLYSEAMEDTVTSEEAQELFEIAADKFQEMSALAMFNWGNVHMSRARKHAFFTEDGSRESILAQVKSAYEWAQKEYALAEKRYEEALKIKPDFHEGLLAMGQQQFEQAKLCWYHAIGSKIDLESGTSQEVLQLYNKAEDSMEKGMQMWEEMEERRLNGLSKFDKYKPILQKMGLDRLFKDVSAEEASEQAANMGSQIYLLWGTLLYERSIVEYKIGLPTWEECLEVAVEKFELAGASATDIAVMIKNHCSNQNALEGLGFKIDEIVQAWNEMYDAKRWLIGVPSFRLEPLFRRRVPKLHSVLEQL</sequence>
<reference evidence="19 20" key="1">
    <citation type="submission" date="2013-09" db="EMBL/GenBank/DDBJ databases">
        <title>Corchorus capsularis genome sequencing.</title>
        <authorList>
            <person name="Alam M."/>
            <person name="Haque M.S."/>
            <person name="Islam M.S."/>
            <person name="Emdad E.M."/>
            <person name="Islam M.M."/>
            <person name="Ahmed B."/>
            <person name="Halim A."/>
            <person name="Hossen Q.M.M."/>
            <person name="Hossain M.Z."/>
            <person name="Ahmed R."/>
            <person name="Khan M.M."/>
            <person name="Islam R."/>
            <person name="Rashid M.M."/>
            <person name="Khan S.A."/>
            <person name="Rahman M.S."/>
            <person name="Alam M."/>
        </authorList>
    </citation>
    <scope>NUCLEOTIDE SEQUENCE [LARGE SCALE GENOMIC DNA]</scope>
    <source>
        <strain evidence="20">cv. CVL-1</strain>
        <tissue evidence="19">Whole seedling</tissue>
    </source>
</reference>
<evidence type="ECO:0000256" key="9">
    <source>
        <dbReference type="ARBA" id="ARBA00022803"/>
    </source>
</evidence>
<evidence type="ECO:0000256" key="4">
    <source>
        <dbReference type="ARBA" id="ARBA00022454"/>
    </source>
</evidence>
<dbReference type="PANTHER" id="PTHR46183">
    <property type="entry name" value="PROTEIN CLMP1"/>
    <property type="match status" value="1"/>
</dbReference>
<organism evidence="19 20">
    <name type="scientific">Corchorus capsularis</name>
    <name type="common">Jute</name>
    <dbReference type="NCBI Taxonomy" id="210143"/>
    <lineage>
        <taxon>Eukaryota</taxon>
        <taxon>Viridiplantae</taxon>
        <taxon>Streptophyta</taxon>
        <taxon>Embryophyta</taxon>
        <taxon>Tracheophyta</taxon>
        <taxon>Spermatophyta</taxon>
        <taxon>Magnoliopsida</taxon>
        <taxon>eudicotyledons</taxon>
        <taxon>Gunneridae</taxon>
        <taxon>Pentapetalae</taxon>
        <taxon>rosids</taxon>
        <taxon>malvids</taxon>
        <taxon>Malvales</taxon>
        <taxon>Malvaceae</taxon>
        <taxon>Grewioideae</taxon>
        <taxon>Apeibeae</taxon>
        <taxon>Corchorus</taxon>
    </lineage>
</organism>
<dbReference type="InterPro" id="IPR011990">
    <property type="entry name" value="TPR-like_helical_dom_sf"/>
</dbReference>
<dbReference type="InterPro" id="IPR000270">
    <property type="entry name" value="PB1_dom"/>
</dbReference>
<dbReference type="Pfam" id="PF00560">
    <property type="entry name" value="LRR_1"/>
    <property type="match status" value="5"/>
</dbReference>
<keyword evidence="10" id="KW-0106">Calcium</keyword>
<keyword evidence="11" id="KW-0156">Chromatin regulator</keyword>
<evidence type="ECO:0000256" key="8">
    <source>
        <dbReference type="ARBA" id="ARBA00022763"/>
    </source>
</evidence>
<dbReference type="Gene3D" id="3.80.10.10">
    <property type="entry name" value="Ribonuclease Inhibitor"/>
    <property type="match status" value="1"/>
</dbReference>
<gene>
    <name evidence="19" type="ORF">CCACVL1_23366</name>
</gene>
<dbReference type="STRING" id="210143.A0A1R3GUB8"/>
<dbReference type="SMART" id="SM00028">
    <property type="entry name" value="TPR"/>
    <property type="match status" value="4"/>
</dbReference>
<feature type="compositionally biased region" description="Basic and acidic residues" evidence="16">
    <location>
        <begin position="1392"/>
        <end position="1415"/>
    </location>
</feature>
<dbReference type="CDD" id="cd00051">
    <property type="entry name" value="EFh"/>
    <property type="match status" value="1"/>
</dbReference>
<dbReference type="InterPro" id="IPR018247">
    <property type="entry name" value="EF_Hand_1_Ca_BS"/>
</dbReference>
<dbReference type="Gene3D" id="3.10.20.90">
    <property type="entry name" value="Phosphatidylinositol 3-kinase Catalytic Subunit, Chain A, domain 1"/>
    <property type="match status" value="1"/>
</dbReference>
<comment type="caution">
    <text evidence="19">The sequence shown here is derived from an EMBL/GenBank/DDBJ whole genome shotgun (WGS) entry which is preliminary data.</text>
</comment>
<dbReference type="GO" id="GO:0005694">
    <property type="term" value="C:chromosome"/>
    <property type="evidence" value="ECO:0007669"/>
    <property type="project" value="UniProtKB-SubCell"/>
</dbReference>
<keyword evidence="14" id="KW-0234">DNA repair</keyword>
<evidence type="ECO:0000256" key="14">
    <source>
        <dbReference type="ARBA" id="ARBA00023204"/>
    </source>
</evidence>
<dbReference type="OrthoDB" id="2942533at2759"/>
<dbReference type="GO" id="GO:0016020">
    <property type="term" value="C:membrane"/>
    <property type="evidence" value="ECO:0007669"/>
    <property type="project" value="UniProtKB-SubCell"/>
</dbReference>
<evidence type="ECO:0000259" key="17">
    <source>
        <dbReference type="PROSITE" id="PS50222"/>
    </source>
</evidence>
<dbReference type="Proteomes" id="UP000188268">
    <property type="component" value="Unassembled WGS sequence"/>
</dbReference>
<dbReference type="SUPFAM" id="SSF48452">
    <property type="entry name" value="TPR-like"/>
    <property type="match status" value="2"/>
</dbReference>
<name>A0A1R3GUB8_COCAP</name>
<keyword evidence="4" id="KW-0158">Chromosome</keyword>
<proteinExistence type="inferred from homology"/>
<keyword evidence="20" id="KW-1185">Reference proteome</keyword>
<evidence type="ECO:0000256" key="10">
    <source>
        <dbReference type="ARBA" id="ARBA00022837"/>
    </source>
</evidence>
<dbReference type="Gene3D" id="1.10.238.10">
    <property type="entry name" value="EF-hand"/>
    <property type="match status" value="3"/>
</dbReference>
<keyword evidence="13" id="KW-0472">Membrane</keyword>
<dbReference type="FunFam" id="3.80.10.10:FF:000095">
    <property type="entry name" value="LRR receptor-like serine/threonine-protein kinase GSO1"/>
    <property type="match status" value="1"/>
</dbReference>
<dbReference type="SUPFAM" id="SSF54277">
    <property type="entry name" value="CAD &amp; PB1 domains"/>
    <property type="match status" value="1"/>
</dbReference>
<keyword evidence="8" id="KW-0227">DNA damage</keyword>
<feature type="region of interest" description="Disordered" evidence="16">
    <location>
        <begin position="1387"/>
        <end position="1415"/>
    </location>
</feature>
<dbReference type="InterPro" id="IPR019734">
    <property type="entry name" value="TPR_rpt"/>
</dbReference>
<dbReference type="InterPro" id="IPR003591">
    <property type="entry name" value="Leu-rich_rpt_typical-subtyp"/>
</dbReference>
<evidence type="ECO:0000256" key="12">
    <source>
        <dbReference type="ARBA" id="ARBA00022989"/>
    </source>
</evidence>
<comment type="similarity">
    <text evidence="3">Belongs to the Tonsoku family.</text>
</comment>
<keyword evidence="12" id="KW-1133">Transmembrane helix</keyword>
<dbReference type="SUPFAM" id="SSF52058">
    <property type="entry name" value="L domain-like"/>
    <property type="match status" value="2"/>
</dbReference>
<dbReference type="PROSITE" id="PS51745">
    <property type="entry name" value="PB1"/>
    <property type="match status" value="1"/>
</dbReference>
<evidence type="ECO:0000256" key="5">
    <source>
        <dbReference type="ARBA" id="ARBA00022614"/>
    </source>
</evidence>
<dbReference type="GO" id="GO:0005509">
    <property type="term" value="F:calcium ion binding"/>
    <property type="evidence" value="ECO:0007669"/>
    <property type="project" value="InterPro"/>
</dbReference>
<keyword evidence="5" id="KW-0433">Leucine-rich repeat</keyword>
<evidence type="ECO:0000313" key="20">
    <source>
        <dbReference type="Proteomes" id="UP000188268"/>
    </source>
</evidence>
<dbReference type="GO" id="GO:0006281">
    <property type="term" value="P:DNA repair"/>
    <property type="evidence" value="ECO:0007669"/>
    <property type="project" value="UniProtKB-KW"/>
</dbReference>
<dbReference type="InterPro" id="IPR001611">
    <property type="entry name" value="Leu-rich_rpt"/>
</dbReference>
<evidence type="ECO:0000256" key="16">
    <source>
        <dbReference type="SAM" id="MobiDB-lite"/>
    </source>
</evidence>